<dbReference type="InterPro" id="IPR003782">
    <property type="entry name" value="SCO1/SenC"/>
</dbReference>
<comment type="caution">
    <text evidence="5">The sequence shown here is derived from an EMBL/GenBank/DDBJ whole genome shotgun (WGS) entry which is preliminary data.</text>
</comment>
<evidence type="ECO:0000256" key="3">
    <source>
        <dbReference type="SAM" id="SignalP"/>
    </source>
</evidence>
<dbReference type="Proteomes" id="UP000604001">
    <property type="component" value="Unassembled WGS sequence"/>
</dbReference>
<feature type="domain" description="Thioredoxin" evidence="4">
    <location>
        <begin position="48"/>
        <end position="213"/>
    </location>
</feature>
<dbReference type="PROSITE" id="PS51352">
    <property type="entry name" value="THIOREDOXIN_2"/>
    <property type="match status" value="1"/>
</dbReference>
<sequence>MARSDRRRSTVRASVAAALAAVLLAGCGSGTTGSSGGGDDDDFTGSVVEPPFEVAATPLTDTEGEPFSLADDTDARLTLVFFGYTQCPDICPMVMQTLTSGLNRLSDEEREQVEVVFVTTDPATDSAGVLRDYLDRFDPAYVGVRSDLDTTATVAESVGVFVADGEELESGGYDLGSHGTYVIAVDGNDEAPMFWRQDTSAAQFSSDISALLGDA</sequence>
<dbReference type="RefSeq" id="WP_186344122.1">
    <property type="nucleotide sequence ID" value="NZ_BMMR01000001.1"/>
</dbReference>
<comment type="similarity">
    <text evidence="1">Belongs to the SCO1/2 family.</text>
</comment>
<dbReference type="InterPro" id="IPR036249">
    <property type="entry name" value="Thioredoxin-like_sf"/>
</dbReference>
<dbReference type="EMBL" id="JACMYC010000001">
    <property type="protein sequence ID" value="MBC2958822.1"/>
    <property type="molecule type" value="Genomic_DNA"/>
</dbReference>
<gene>
    <name evidence="5" type="ORF">H7344_00760</name>
</gene>
<evidence type="ECO:0000256" key="1">
    <source>
        <dbReference type="ARBA" id="ARBA00010996"/>
    </source>
</evidence>
<dbReference type="Pfam" id="PF02630">
    <property type="entry name" value="SCO1-SenC"/>
    <property type="match status" value="1"/>
</dbReference>
<accession>A0ABR6U326</accession>
<proteinExistence type="inferred from homology"/>
<protein>
    <submittedName>
        <fullName evidence="5">SCO family protein</fullName>
    </submittedName>
</protein>
<keyword evidence="3" id="KW-0732">Signal</keyword>
<dbReference type="Gene3D" id="3.40.30.10">
    <property type="entry name" value="Glutaredoxin"/>
    <property type="match status" value="1"/>
</dbReference>
<evidence type="ECO:0000256" key="2">
    <source>
        <dbReference type="ARBA" id="ARBA00023008"/>
    </source>
</evidence>
<keyword evidence="6" id="KW-1185">Reference proteome</keyword>
<dbReference type="PANTHER" id="PTHR12151">
    <property type="entry name" value="ELECTRON TRANSPORT PROTIN SCO1/SENC FAMILY MEMBER"/>
    <property type="match status" value="1"/>
</dbReference>
<dbReference type="PANTHER" id="PTHR12151:SF25">
    <property type="entry name" value="LINALOOL DEHYDRATASE_ISOMERASE DOMAIN-CONTAINING PROTEIN"/>
    <property type="match status" value="1"/>
</dbReference>
<evidence type="ECO:0000313" key="6">
    <source>
        <dbReference type="Proteomes" id="UP000604001"/>
    </source>
</evidence>
<feature type="chain" id="PRO_5045636807" evidence="3">
    <location>
        <begin position="21"/>
        <end position="215"/>
    </location>
</feature>
<dbReference type="SUPFAM" id="SSF52833">
    <property type="entry name" value="Thioredoxin-like"/>
    <property type="match status" value="1"/>
</dbReference>
<keyword evidence="2" id="KW-0186">Copper</keyword>
<feature type="signal peptide" evidence="3">
    <location>
        <begin position="1"/>
        <end position="20"/>
    </location>
</feature>
<reference evidence="5 6" key="1">
    <citation type="submission" date="2020-08" db="EMBL/GenBank/DDBJ databases">
        <title>novel species in genus Nocardioides.</title>
        <authorList>
            <person name="Zhang G."/>
        </authorList>
    </citation>
    <scope>NUCLEOTIDE SEQUENCE [LARGE SCALE GENOMIC DNA]</scope>
    <source>
        <strain evidence="5 6">SC8A-24</strain>
    </source>
</reference>
<name>A0ABR6U326_9ACTN</name>
<dbReference type="PROSITE" id="PS51257">
    <property type="entry name" value="PROKAR_LIPOPROTEIN"/>
    <property type="match status" value="1"/>
</dbReference>
<dbReference type="InterPro" id="IPR013766">
    <property type="entry name" value="Thioredoxin_domain"/>
</dbReference>
<organism evidence="5 6">
    <name type="scientific">Nocardioides deserti</name>
    <dbReference type="NCBI Taxonomy" id="1588644"/>
    <lineage>
        <taxon>Bacteria</taxon>
        <taxon>Bacillati</taxon>
        <taxon>Actinomycetota</taxon>
        <taxon>Actinomycetes</taxon>
        <taxon>Propionibacteriales</taxon>
        <taxon>Nocardioidaceae</taxon>
        <taxon>Nocardioides</taxon>
    </lineage>
</organism>
<dbReference type="CDD" id="cd02968">
    <property type="entry name" value="SCO"/>
    <property type="match status" value="1"/>
</dbReference>
<evidence type="ECO:0000313" key="5">
    <source>
        <dbReference type="EMBL" id="MBC2958822.1"/>
    </source>
</evidence>
<evidence type="ECO:0000259" key="4">
    <source>
        <dbReference type="PROSITE" id="PS51352"/>
    </source>
</evidence>